<dbReference type="SUPFAM" id="SSF46689">
    <property type="entry name" value="Homeodomain-like"/>
    <property type="match status" value="1"/>
</dbReference>
<evidence type="ECO:0000313" key="2">
    <source>
        <dbReference type="Proteomes" id="UP001500967"/>
    </source>
</evidence>
<comment type="caution">
    <text evidence="1">The sequence shown here is derived from an EMBL/GenBank/DDBJ whole genome shotgun (WGS) entry which is preliminary data.</text>
</comment>
<keyword evidence="2" id="KW-1185">Reference proteome</keyword>
<gene>
    <name evidence="1" type="ORF">GCM10009539_22340</name>
</gene>
<dbReference type="Proteomes" id="UP001500967">
    <property type="component" value="Unassembled WGS sequence"/>
</dbReference>
<sequence length="51" mass="5868">MAERPTLGLRERKKARTRAAIQTHALRLFRAQGYQSTTVDRSSRCGRLPVR</sequence>
<accession>A0ABN0U2I4</accession>
<dbReference type="InterPro" id="IPR009057">
    <property type="entry name" value="Homeodomain-like_sf"/>
</dbReference>
<evidence type="ECO:0008006" key="3">
    <source>
        <dbReference type="Google" id="ProtNLM"/>
    </source>
</evidence>
<dbReference type="EMBL" id="BAAAGX010000009">
    <property type="protein sequence ID" value="GAA0236578.1"/>
    <property type="molecule type" value="Genomic_DNA"/>
</dbReference>
<proteinExistence type="predicted"/>
<organism evidence="1 2">
    <name type="scientific">Cryptosporangium japonicum</name>
    <dbReference type="NCBI Taxonomy" id="80872"/>
    <lineage>
        <taxon>Bacteria</taxon>
        <taxon>Bacillati</taxon>
        <taxon>Actinomycetota</taxon>
        <taxon>Actinomycetes</taxon>
        <taxon>Cryptosporangiales</taxon>
        <taxon>Cryptosporangiaceae</taxon>
        <taxon>Cryptosporangium</taxon>
    </lineage>
</organism>
<reference evidence="1 2" key="1">
    <citation type="journal article" date="2019" name="Int. J. Syst. Evol. Microbiol.">
        <title>The Global Catalogue of Microorganisms (GCM) 10K type strain sequencing project: providing services to taxonomists for standard genome sequencing and annotation.</title>
        <authorList>
            <consortium name="The Broad Institute Genomics Platform"/>
            <consortium name="The Broad Institute Genome Sequencing Center for Infectious Disease"/>
            <person name="Wu L."/>
            <person name="Ma J."/>
        </authorList>
    </citation>
    <scope>NUCLEOTIDE SEQUENCE [LARGE SCALE GENOMIC DNA]</scope>
    <source>
        <strain evidence="1 2">JCM 10425</strain>
    </source>
</reference>
<protein>
    <recommendedName>
        <fullName evidence="3">TetR family transcriptional regulator</fullName>
    </recommendedName>
</protein>
<dbReference type="Gene3D" id="1.10.10.60">
    <property type="entry name" value="Homeodomain-like"/>
    <property type="match status" value="1"/>
</dbReference>
<name>A0ABN0U2I4_9ACTN</name>
<evidence type="ECO:0000313" key="1">
    <source>
        <dbReference type="EMBL" id="GAA0236578.1"/>
    </source>
</evidence>